<evidence type="ECO:0008006" key="4">
    <source>
        <dbReference type="Google" id="ProtNLM"/>
    </source>
</evidence>
<feature type="chain" id="PRO_5046349423" description="Plant Basic Secretory Protein" evidence="1">
    <location>
        <begin position="24"/>
        <end position="465"/>
    </location>
</feature>
<keyword evidence="1" id="KW-0732">Signal</keyword>
<reference evidence="2 3" key="1">
    <citation type="submission" date="2022-07" db="EMBL/GenBank/DDBJ databases">
        <title>Fecal culturing of patients with breast cancer.</title>
        <authorList>
            <person name="Teng N.M.Y."/>
            <person name="Kiu R."/>
            <person name="Evans R."/>
            <person name="Baker D.J."/>
            <person name="Zenner C."/>
            <person name="Robinson S.D."/>
            <person name="Hall L.J."/>
        </authorList>
    </citation>
    <scope>NUCLEOTIDE SEQUENCE [LARGE SCALE GENOMIC DNA]</scope>
    <source>
        <strain evidence="2 3">LH1063</strain>
    </source>
</reference>
<name>A0ABT1MFM1_9BACT</name>
<dbReference type="EMBL" id="JANDHW010000003">
    <property type="protein sequence ID" value="MCP9611430.1"/>
    <property type="molecule type" value="Genomic_DNA"/>
</dbReference>
<proteinExistence type="predicted"/>
<dbReference type="PROSITE" id="PS51257">
    <property type="entry name" value="PROKAR_LIPOPROTEIN"/>
    <property type="match status" value="1"/>
</dbReference>
<dbReference type="Pfam" id="PF16389">
    <property type="entry name" value="DUF4998"/>
    <property type="match status" value="1"/>
</dbReference>
<gene>
    <name evidence="2" type="ORF">NMU02_04930</name>
</gene>
<dbReference type="PANTHER" id="PTHR33321:SF12">
    <property type="entry name" value="PLANT BASIC SECRETORY PROTEIN (BSP) FAMILY PROTEIN"/>
    <property type="match status" value="1"/>
</dbReference>
<evidence type="ECO:0000313" key="3">
    <source>
        <dbReference type="Proteomes" id="UP001205603"/>
    </source>
</evidence>
<comment type="caution">
    <text evidence="2">The sequence shown here is derived from an EMBL/GenBank/DDBJ whole genome shotgun (WGS) entry which is preliminary data.</text>
</comment>
<organism evidence="2 3">
    <name type="scientific">Coprobacter tertius</name>
    <dbReference type="NCBI Taxonomy" id="2944915"/>
    <lineage>
        <taxon>Bacteria</taxon>
        <taxon>Pseudomonadati</taxon>
        <taxon>Bacteroidota</taxon>
        <taxon>Bacteroidia</taxon>
        <taxon>Bacteroidales</taxon>
        <taxon>Barnesiellaceae</taxon>
        <taxon>Coprobacter</taxon>
    </lineage>
</organism>
<dbReference type="PANTHER" id="PTHR33321">
    <property type="match status" value="1"/>
</dbReference>
<dbReference type="Proteomes" id="UP001205603">
    <property type="component" value="Unassembled WGS sequence"/>
</dbReference>
<accession>A0ABT1MFM1</accession>
<dbReference type="InterPro" id="IPR007541">
    <property type="entry name" value="Uncharacterised_BSP"/>
</dbReference>
<dbReference type="Pfam" id="PF04450">
    <property type="entry name" value="BSP"/>
    <property type="match status" value="1"/>
</dbReference>
<dbReference type="RefSeq" id="WP_255026197.1">
    <property type="nucleotide sequence ID" value="NZ_JANDHW010000003.1"/>
</dbReference>
<protein>
    <recommendedName>
        <fullName evidence="4">Plant Basic Secretory Protein</fullName>
    </recommendedName>
</protein>
<keyword evidence="3" id="KW-1185">Reference proteome</keyword>
<sequence>MKNTKRFGILFLAGVFACPFASAVPVGGIDVLGGRNRLVVRIDPSFEPSSQFELKVDRKKYVFDINETQKRNTGNEFTIDNLKEKDHKVTLSFKDNNGKPVKYTREVTVYGDNYEKTLPVRDLKSAIYNKEINELTLNWGNPVSDYAGAVISYTNMRGRKAVLSLPYDRTTIATRVNALEVRSAYCPDACVDTFYSVAKVLKDVPVATPKDIWGGVYVPTVVYEVMDTAKNTEGETIYRKLIKDDPTSFFANVVYRVLNALYETPQDSFPKVYTMRNILGPVIPAKEYNFPASTPAYMGSDGSGNCTMKINVTHIEKFMKDHPGEYQKLEDEIIGIFLHEFTHSYQFRCRANNREEGAFTEGMADAVRFMTGGFTEEDRVRAGLAGEKSDLKWFSRYRITGCFLMWLRNFDGDFVHKFNRTGVDLKNWSFSKAVKSILGEQYEVQDLWDQYIREVKEEALEMGIN</sequence>
<evidence type="ECO:0000313" key="2">
    <source>
        <dbReference type="EMBL" id="MCP9611430.1"/>
    </source>
</evidence>
<feature type="signal peptide" evidence="1">
    <location>
        <begin position="1"/>
        <end position="23"/>
    </location>
</feature>
<evidence type="ECO:0000256" key="1">
    <source>
        <dbReference type="SAM" id="SignalP"/>
    </source>
</evidence>